<dbReference type="PANTHER" id="PTHR48478">
    <property type="entry name" value="LECTIN-LIKE"/>
    <property type="match status" value="1"/>
</dbReference>
<dbReference type="GO" id="GO:0030246">
    <property type="term" value="F:carbohydrate binding"/>
    <property type="evidence" value="ECO:0007669"/>
    <property type="project" value="InterPro"/>
</dbReference>
<sequence>METTSAHQKGVIDNNIVTNIVKDRKNSLLLNTNALNIIWGGASTKERYWRRRKDDSSDVIELVGVYWLEVSGKVPLIKLTPNTTYNLSFSLKFTETPSGWDNSLVIFKLQLPGQKAVSKAEKLATYLNDKEWLDAPEGGLEFSVTQDSSGMLTFTMYEIECEAWKKGLLIKDVKIIPQN</sequence>
<dbReference type="STRING" id="337451.A0A3S3NAW2"/>
<evidence type="ECO:0000313" key="1">
    <source>
        <dbReference type="EMBL" id="RWR88557.1"/>
    </source>
</evidence>
<dbReference type="AlphaFoldDB" id="A0A3S3NAW2"/>
<dbReference type="InterPro" id="IPR025886">
    <property type="entry name" value="PP2-like"/>
</dbReference>
<dbReference type="OrthoDB" id="533833at2759"/>
<gene>
    <name evidence="1" type="ORF">CKAN_01758100</name>
</gene>
<accession>A0A3S3NAW2</accession>
<proteinExistence type="predicted"/>
<protein>
    <submittedName>
        <fullName evidence="1">Protein PHLOEM PROTEIN 2-LIKE A1-like protein</fullName>
    </submittedName>
</protein>
<dbReference type="Pfam" id="PF14299">
    <property type="entry name" value="PP2"/>
    <property type="match status" value="1"/>
</dbReference>
<organism evidence="1 2">
    <name type="scientific">Cinnamomum micranthum f. kanehirae</name>
    <dbReference type="NCBI Taxonomy" id="337451"/>
    <lineage>
        <taxon>Eukaryota</taxon>
        <taxon>Viridiplantae</taxon>
        <taxon>Streptophyta</taxon>
        <taxon>Embryophyta</taxon>
        <taxon>Tracheophyta</taxon>
        <taxon>Spermatophyta</taxon>
        <taxon>Magnoliopsida</taxon>
        <taxon>Magnoliidae</taxon>
        <taxon>Laurales</taxon>
        <taxon>Lauraceae</taxon>
        <taxon>Cinnamomum</taxon>
    </lineage>
</organism>
<dbReference type="InterPro" id="IPR052147">
    <property type="entry name" value="PP2-like/Lectin"/>
</dbReference>
<evidence type="ECO:0000313" key="2">
    <source>
        <dbReference type="Proteomes" id="UP000283530"/>
    </source>
</evidence>
<reference evidence="1 2" key="1">
    <citation type="journal article" date="2019" name="Nat. Plants">
        <title>Stout camphor tree genome fills gaps in understanding of flowering plant genome evolution.</title>
        <authorList>
            <person name="Chaw S.M."/>
            <person name="Liu Y.C."/>
            <person name="Wu Y.W."/>
            <person name="Wang H.Y."/>
            <person name="Lin C.I."/>
            <person name="Wu C.S."/>
            <person name="Ke H.M."/>
            <person name="Chang L.Y."/>
            <person name="Hsu C.Y."/>
            <person name="Yang H.T."/>
            <person name="Sudianto E."/>
            <person name="Hsu M.H."/>
            <person name="Wu K.P."/>
            <person name="Wang L.N."/>
            <person name="Leebens-Mack J.H."/>
            <person name="Tsai I.J."/>
        </authorList>
    </citation>
    <scope>NUCLEOTIDE SEQUENCE [LARGE SCALE GENOMIC DNA]</scope>
    <source>
        <strain evidence="2">cv. Chaw 1501</strain>
        <tissue evidence="1">Young leaves</tissue>
    </source>
</reference>
<name>A0A3S3NAW2_9MAGN</name>
<keyword evidence="2" id="KW-1185">Reference proteome</keyword>
<dbReference type="PANTHER" id="PTHR48478:SF1">
    <property type="entry name" value="LECTIN-LIKE"/>
    <property type="match status" value="1"/>
</dbReference>
<dbReference type="Proteomes" id="UP000283530">
    <property type="component" value="Unassembled WGS sequence"/>
</dbReference>
<comment type="caution">
    <text evidence="1">The sequence shown here is derived from an EMBL/GenBank/DDBJ whole genome shotgun (WGS) entry which is preliminary data.</text>
</comment>
<dbReference type="EMBL" id="QPKB01000007">
    <property type="protein sequence ID" value="RWR88557.1"/>
    <property type="molecule type" value="Genomic_DNA"/>
</dbReference>